<accession>A0ABR1T5M3</accession>
<sequence length="315" mass="35613">MGMKGIDKQHVSEDTDDALSIFTDVAGSIDLGEKHAAKYWPSLSEFNPHDFAFELEGDCVNPSAAEEATDEYMPVPNLPPNFLQSAMAQLAFTRSEGEHELHYLGRIRKILKRMTLDEFELLVEEVDPGWEPKGSLWREFGQFQFQAGMMIGKREKATEILDRLKLEQGLHHKEAVVGAPPSIHDILVDGLDDIPDTRSSSSSTEVHTGEETTNVSGESTEATDEEETREKTPRASSYGRIEAKDYLKSQKTIVFSVLRTGSHAQAKRTPPMRTWDYQMPFSFQNHEDSDQERSDMSVFEDEEDMKMASMLGHMF</sequence>
<gene>
    <name evidence="2" type="ORF">PG993_006418</name>
</gene>
<organism evidence="2 3">
    <name type="scientific">Apiospora rasikravindrae</name>
    <dbReference type="NCBI Taxonomy" id="990691"/>
    <lineage>
        <taxon>Eukaryota</taxon>
        <taxon>Fungi</taxon>
        <taxon>Dikarya</taxon>
        <taxon>Ascomycota</taxon>
        <taxon>Pezizomycotina</taxon>
        <taxon>Sordariomycetes</taxon>
        <taxon>Xylariomycetidae</taxon>
        <taxon>Amphisphaeriales</taxon>
        <taxon>Apiosporaceae</taxon>
        <taxon>Apiospora</taxon>
    </lineage>
</organism>
<evidence type="ECO:0000313" key="2">
    <source>
        <dbReference type="EMBL" id="KAK8041895.1"/>
    </source>
</evidence>
<evidence type="ECO:0000313" key="3">
    <source>
        <dbReference type="Proteomes" id="UP001444661"/>
    </source>
</evidence>
<feature type="compositionally biased region" description="Polar residues" evidence="1">
    <location>
        <begin position="197"/>
        <end position="220"/>
    </location>
</feature>
<proteinExistence type="predicted"/>
<keyword evidence="3" id="KW-1185">Reference proteome</keyword>
<reference evidence="2 3" key="1">
    <citation type="submission" date="2023-01" db="EMBL/GenBank/DDBJ databases">
        <title>Analysis of 21 Apiospora genomes using comparative genomics revels a genus with tremendous synthesis potential of carbohydrate active enzymes and secondary metabolites.</title>
        <authorList>
            <person name="Sorensen T."/>
        </authorList>
    </citation>
    <scope>NUCLEOTIDE SEQUENCE [LARGE SCALE GENOMIC DNA]</scope>
    <source>
        <strain evidence="2 3">CBS 33761</strain>
    </source>
</reference>
<name>A0ABR1T5M3_9PEZI</name>
<protein>
    <submittedName>
        <fullName evidence="2">Uncharacterized protein</fullName>
    </submittedName>
</protein>
<comment type="caution">
    <text evidence="2">The sequence shown here is derived from an EMBL/GenBank/DDBJ whole genome shotgun (WGS) entry which is preliminary data.</text>
</comment>
<dbReference type="EMBL" id="JAQQWK010000005">
    <property type="protein sequence ID" value="KAK8041895.1"/>
    <property type="molecule type" value="Genomic_DNA"/>
</dbReference>
<feature type="region of interest" description="Disordered" evidence="1">
    <location>
        <begin position="189"/>
        <end position="237"/>
    </location>
</feature>
<evidence type="ECO:0000256" key="1">
    <source>
        <dbReference type="SAM" id="MobiDB-lite"/>
    </source>
</evidence>
<dbReference type="Proteomes" id="UP001444661">
    <property type="component" value="Unassembled WGS sequence"/>
</dbReference>